<dbReference type="PROSITE" id="PS50059">
    <property type="entry name" value="FKBP_PPIASE"/>
    <property type="match status" value="1"/>
</dbReference>
<dbReference type="RefSeq" id="WP_225236153.1">
    <property type="nucleotide sequence ID" value="NZ_JBAPLV010000001.1"/>
</dbReference>
<dbReference type="InterPro" id="IPR046357">
    <property type="entry name" value="PPIase_dom_sf"/>
</dbReference>
<name>A0ABU8DZW5_9ACTN</name>
<reference evidence="9 10" key="1">
    <citation type="submission" date="2024-03" db="EMBL/GenBank/DDBJ databases">
        <title>Draft genome sequence of Klenkia terrae.</title>
        <authorList>
            <person name="Duangmal K."/>
            <person name="Chantavorakit T."/>
        </authorList>
    </citation>
    <scope>NUCLEOTIDE SEQUENCE [LARGE SCALE GENOMIC DNA]</scope>
    <source>
        <strain evidence="9 10">JCM 17786</strain>
    </source>
</reference>
<evidence type="ECO:0000259" key="8">
    <source>
        <dbReference type="PROSITE" id="PS50059"/>
    </source>
</evidence>
<dbReference type="EC" id="5.2.1.8" evidence="6"/>
<evidence type="ECO:0000256" key="2">
    <source>
        <dbReference type="ARBA" id="ARBA00006577"/>
    </source>
</evidence>
<evidence type="ECO:0000256" key="3">
    <source>
        <dbReference type="ARBA" id="ARBA00023110"/>
    </source>
</evidence>
<evidence type="ECO:0000313" key="10">
    <source>
        <dbReference type="Proteomes" id="UP001373496"/>
    </source>
</evidence>
<dbReference type="EMBL" id="JBAPLV010000001">
    <property type="protein sequence ID" value="MEI4276941.1"/>
    <property type="molecule type" value="Genomic_DNA"/>
</dbReference>
<feature type="region of interest" description="Disordered" evidence="7">
    <location>
        <begin position="23"/>
        <end position="64"/>
    </location>
</feature>
<evidence type="ECO:0000256" key="5">
    <source>
        <dbReference type="PROSITE-ProRule" id="PRU00277"/>
    </source>
</evidence>
<dbReference type="GO" id="GO:0003755">
    <property type="term" value="F:peptidyl-prolyl cis-trans isomerase activity"/>
    <property type="evidence" value="ECO:0007669"/>
    <property type="project" value="UniProtKB-EC"/>
</dbReference>
<feature type="domain" description="PPIase FKBP-type" evidence="8">
    <location>
        <begin position="85"/>
        <end position="174"/>
    </location>
</feature>
<dbReference type="Proteomes" id="UP001373496">
    <property type="component" value="Unassembled WGS sequence"/>
</dbReference>
<proteinExistence type="inferred from homology"/>
<dbReference type="PANTHER" id="PTHR43811">
    <property type="entry name" value="FKBP-TYPE PEPTIDYL-PROLYL CIS-TRANS ISOMERASE FKPA"/>
    <property type="match status" value="1"/>
</dbReference>
<evidence type="ECO:0000256" key="7">
    <source>
        <dbReference type="SAM" id="MobiDB-lite"/>
    </source>
</evidence>
<evidence type="ECO:0000256" key="4">
    <source>
        <dbReference type="ARBA" id="ARBA00023235"/>
    </source>
</evidence>
<keyword evidence="3 5" id="KW-0697">Rotamase</keyword>
<dbReference type="Pfam" id="PF00254">
    <property type="entry name" value="FKBP_C"/>
    <property type="match status" value="1"/>
</dbReference>
<dbReference type="Gene3D" id="3.10.50.40">
    <property type="match status" value="1"/>
</dbReference>
<evidence type="ECO:0000256" key="1">
    <source>
        <dbReference type="ARBA" id="ARBA00000971"/>
    </source>
</evidence>
<comment type="caution">
    <text evidence="9">The sequence shown here is derived from an EMBL/GenBank/DDBJ whole genome shotgun (WGS) entry which is preliminary data.</text>
</comment>
<organism evidence="9 10">
    <name type="scientific">Klenkia terrae</name>
    <dbReference type="NCBI Taxonomy" id="1052259"/>
    <lineage>
        <taxon>Bacteria</taxon>
        <taxon>Bacillati</taxon>
        <taxon>Actinomycetota</taxon>
        <taxon>Actinomycetes</taxon>
        <taxon>Geodermatophilales</taxon>
        <taxon>Geodermatophilaceae</taxon>
        <taxon>Klenkia</taxon>
    </lineage>
</organism>
<evidence type="ECO:0000256" key="6">
    <source>
        <dbReference type="RuleBase" id="RU003915"/>
    </source>
</evidence>
<sequence length="176" mass="17302">MNRRSALLALPVVAVLLAGCGSDDGEASADPTPTCVSAEPTAQPPSSVSTDLAEKPEVPADDAPPPCGLVVADVVVGDGTVVAAGSAVEVQYLGAFYGTGEEFDSSWSRGQQALPFTAGAPGVIEGFGSGVVGMAEGGRRIITIPSDLGYGAAGQGPIPGGATLVFVVDMVSVSVG</sequence>
<evidence type="ECO:0000313" key="9">
    <source>
        <dbReference type="EMBL" id="MEI4276941.1"/>
    </source>
</evidence>
<dbReference type="SUPFAM" id="SSF54534">
    <property type="entry name" value="FKBP-like"/>
    <property type="match status" value="1"/>
</dbReference>
<accession>A0ABU8DZW5</accession>
<dbReference type="PANTHER" id="PTHR43811:SF19">
    <property type="entry name" value="39 KDA FK506-BINDING NUCLEAR PROTEIN"/>
    <property type="match status" value="1"/>
</dbReference>
<gene>
    <name evidence="9" type="ORF">UXQ13_00535</name>
</gene>
<comment type="similarity">
    <text evidence="2 6">Belongs to the FKBP-type PPIase family.</text>
</comment>
<dbReference type="PROSITE" id="PS51257">
    <property type="entry name" value="PROKAR_LIPOPROTEIN"/>
    <property type="match status" value="1"/>
</dbReference>
<keyword evidence="10" id="KW-1185">Reference proteome</keyword>
<keyword evidence="4 5" id="KW-0413">Isomerase</keyword>
<protein>
    <recommendedName>
        <fullName evidence="6">Peptidyl-prolyl cis-trans isomerase</fullName>
        <ecNumber evidence="6">5.2.1.8</ecNumber>
    </recommendedName>
</protein>
<dbReference type="InterPro" id="IPR001179">
    <property type="entry name" value="PPIase_FKBP_dom"/>
</dbReference>
<comment type="catalytic activity">
    <reaction evidence="1 5 6">
        <text>[protein]-peptidylproline (omega=180) = [protein]-peptidylproline (omega=0)</text>
        <dbReference type="Rhea" id="RHEA:16237"/>
        <dbReference type="Rhea" id="RHEA-COMP:10747"/>
        <dbReference type="Rhea" id="RHEA-COMP:10748"/>
        <dbReference type="ChEBI" id="CHEBI:83833"/>
        <dbReference type="ChEBI" id="CHEBI:83834"/>
        <dbReference type="EC" id="5.2.1.8"/>
    </reaction>
</comment>